<dbReference type="PANTHER" id="PTHR12454:SF11">
    <property type="entry name" value="GH25683P"/>
    <property type="match status" value="1"/>
</dbReference>
<protein>
    <submittedName>
        <fullName evidence="13">Trimeric intracellular cation channel type B isoform X1</fullName>
    </submittedName>
</protein>
<reference evidence="13" key="1">
    <citation type="submission" date="2025-08" db="UniProtKB">
        <authorList>
            <consortium name="RefSeq"/>
        </authorList>
    </citation>
    <scope>IDENTIFICATION</scope>
    <source>
        <strain evidence="13">14028-0561.14</strain>
        <tissue evidence="13">Whole fly</tissue>
    </source>
</reference>
<keyword evidence="8" id="KW-1133">Transmembrane helix</keyword>
<evidence type="ECO:0000313" key="12">
    <source>
        <dbReference type="Proteomes" id="UP001652661"/>
    </source>
</evidence>
<keyword evidence="4" id="KW-0633">Potassium transport</keyword>
<keyword evidence="3" id="KW-0813">Transport</keyword>
<keyword evidence="10" id="KW-0472">Membrane</keyword>
<evidence type="ECO:0000256" key="6">
    <source>
        <dbReference type="ARBA" id="ARBA00022826"/>
    </source>
</evidence>
<dbReference type="OrthoDB" id="195817at2759"/>
<dbReference type="GO" id="GO:0042802">
    <property type="term" value="F:identical protein binding"/>
    <property type="evidence" value="ECO:0007669"/>
    <property type="project" value="InterPro"/>
</dbReference>
<dbReference type="GO" id="GO:0005267">
    <property type="term" value="F:potassium channel activity"/>
    <property type="evidence" value="ECO:0007669"/>
    <property type="project" value="UniProtKB-KW"/>
</dbReference>
<keyword evidence="7" id="KW-0630">Potassium</keyword>
<gene>
    <name evidence="13" type="primary">LOC108084397</name>
</gene>
<dbReference type="GO" id="GO:0016020">
    <property type="term" value="C:membrane"/>
    <property type="evidence" value="ECO:0007669"/>
    <property type="project" value="InterPro"/>
</dbReference>
<dbReference type="GeneID" id="108084397"/>
<evidence type="ECO:0000256" key="2">
    <source>
        <dbReference type="ARBA" id="ARBA00005766"/>
    </source>
</evidence>
<dbReference type="Proteomes" id="UP001652661">
    <property type="component" value="Chromosome 3L"/>
</dbReference>
<keyword evidence="9" id="KW-0406">Ion transport</keyword>
<keyword evidence="5" id="KW-0812">Transmembrane</keyword>
<sequence>MNERSILKQLSNHLIFRILHFSLISQQLRDELGVRAGAGGIRSKGRFSKALEWQPFALWLSNILLNYAGDIMGNLLLGLLPLEPLCNVSDVLLSSFICRYCIFYCPLDLGHKLASSIGFRILATTMSTISQLQLIDRGVQQAGQVYNNAIIPMLIVGTVMGSGAEVLKPIAGILINRCQKNQLAYIKMSSNTKLALFLSILFVLEIQKSPLVLGLTRHQLLVYSLVMTITFKFLSLVYRTEHYIWLMEHRLCYTFFGGLSRDLNKFFKHKQKAHIHRGWMHSEYD</sequence>
<accession>A0A6P4JKA3</accession>
<keyword evidence="12" id="KW-1185">Reference proteome</keyword>
<comment type="similarity">
    <text evidence="2">Belongs to the TMEM38 family.</text>
</comment>
<evidence type="ECO:0000256" key="8">
    <source>
        <dbReference type="ARBA" id="ARBA00022989"/>
    </source>
</evidence>
<dbReference type="PANTHER" id="PTHR12454">
    <property type="entry name" value="TRIMERIC INTRACELLULAR CATION CHANNEL"/>
    <property type="match status" value="1"/>
</dbReference>
<evidence type="ECO:0000256" key="9">
    <source>
        <dbReference type="ARBA" id="ARBA00023065"/>
    </source>
</evidence>
<evidence type="ECO:0000313" key="13">
    <source>
        <dbReference type="RefSeq" id="XP_017036081.1"/>
    </source>
</evidence>
<dbReference type="Pfam" id="PF05197">
    <property type="entry name" value="TRIC"/>
    <property type="match status" value="1"/>
</dbReference>
<keyword evidence="11" id="KW-0407">Ion channel</keyword>
<evidence type="ECO:0000256" key="10">
    <source>
        <dbReference type="ARBA" id="ARBA00023136"/>
    </source>
</evidence>
<evidence type="ECO:0000256" key="1">
    <source>
        <dbReference type="ARBA" id="ARBA00004127"/>
    </source>
</evidence>
<evidence type="ECO:0000256" key="7">
    <source>
        <dbReference type="ARBA" id="ARBA00022958"/>
    </source>
</evidence>
<evidence type="ECO:0000256" key="5">
    <source>
        <dbReference type="ARBA" id="ARBA00022692"/>
    </source>
</evidence>
<dbReference type="GO" id="GO:0012505">
    <property type="term" value="C:endomembrane system"/>
    <property type="evidence" value="ECO:0007669"/>
    <property type="project" value="UniProtKB-SubCell"/>
</dbReference>
<organism evidence="12 13">
    <name type="scientific">Drosophila kikkawai</name>
    <name type="common">Fruit fly</name>
    <dbReference type="NCBI Taxonomy" id="30033"/>
    <lineage>
        <taxon>Eukaryota</taxon>
        <taxon>Metazoa</taxon>
        <taxon>Ecdysozoa</taxon>
        <taxon>Arthropoda</taxon>
        <taxon>Hexapoda</taxon>
        <taxon>Insecta</taxon>
        <taxon>Pterygota</taxon>
        <taxon>Neoptera</taxon>
        <taxon>Endopterygota</taxon>
        <taxon>Diptera</taxon>
        <taxon>Brachycera</taxon>
        <taxon>Muscomorpha</taxon>
        <taxon>Ephydroidea</taxon>
        <taxon>Drosophilidae</taxon>
        <taxon>Drosophila</taxon>
        <taxon>Sophophora</taxon>
    </lineage>
</organism>
<comment type="subcellular location">
    <subcellularLocation>
        <location evidence="1">Endomembrane system</location>
        <topology evidence="1">Multi-pass membrane protein</topology>
    </subcellularLocation>
</comment>
<keyword evidence="6" id="KW-0631">Potassium channel</keyword>
<evidence type="ECO:0000256" key="3">
    <source>
        <dbReference type="ARBA" id="ARBA00022448"/>
    </source>
</evidence>
<evidence type="ECO:0000256" key="4">
    <source>
        <dbReference type="ARBA" id="ARBA00022538"/>
    </source>
</evidence>
<proteinExistence type="inferred from homology"/>
<dbReference type="RefSeq" id="XP_017036081.1">
    <property type="nucleotide sequence ID" value="XM_017180592.3"/>
</dbReference>
<evidence type="ECO:0000256" key="11">
    <source>
        <dbReference type="ARBA" id="ARBA00023303"/>
    </source>
</evidence>
<dbReference type="InterPro" id="IPR007866">
    <property type="entry name" value="TRIC_channel"/>
</dbReference>
<dbReference type="AlphaFoldDB" id="A0A6P4JKA3"/>
<name>A0A6P4JKA3_DROKI</name>